<dbReference type="InterPro" id="IPR036406">
    <property type="entry name" value="Coprogen_oxidase_aer_sf"/>
</dbReference>
<proteinExistence type="inferred from homology"/>
<evidence type="ECO:0000256" key="5">
    <source>
        <dbReference type="ARBA" id="ARBA00023002"/>
    </source>
</evidence>
<sequence length="366" mass="41211">MIDEAINLNLAKIKKTIFGKYMNMIMAESQDAKGAYTLVRNLQKRFADKLDVISATLGESKNFEEVLWLRDEGLHGGGSRFQARDFSLFNTASINVSQVHYDEIPQKNLKSATAISTIIHPKNPHVPSIHIHISLTELRNAPAYWRVMADLNPSILNKDDKNSFDNALKELAGGTYKEGKLQGEKYFDIPALERKRGVSHFYLENYKTTDKKQDLELAKNFGEGIIDKYIEIITAAFTSRTKISQADIQEQLKYHTLYLFQVLTLDRGTTSGLLIHNQNDVGIMGSLPSHVDKKLLLSWAKKVPSPQEYLILSLGECLNDDGIVNDDVKIKLANVVRKHYKTYPEALSMQASGNTVPSTVDNHTKD</sequence>
<dbReference type="SUPFAM" id="SSF102886">
    <property type="entry name" value="Coproporphyrinogen III oxidase"/>
    <property type="match status" value="1"/>
</dbReference>
<keyword evidence="5 7" id="KW-0560">Oxidoreductase</keyword>
<evidence type="ECO:0000256" key="1">
    <source>
        <dbReference type="ARBA" id="ARBA00005168"/>
    </source>
</evidence>
<comment type="similarity">
    <text evidence="2">Belongs to the aerobic coproporphyrinogen-III oxidase family.</text>
</comment>
<dbReference type="GO" id="GO:0005737">
    <property type="term" value="C:cytoplasm"/>
    <property type="evidence" value="ECO:0007669"/>
    <property type="project" value="TreeGrafter"/>
</dbReference>
<name>A0A1W1CDM8_9ZZZZ</name>
<dbReference type="InterPro" id="IPR001260">
    <property type="entry name" value="Coprogen_oxidase_aer"/>
</dbReference>
<evidence type="ECO:0000256" key="3">
    <source>
        <dbReference type="ARBA" id="ARBA00011738"/>
    </source>
</evidence>
<dbReference type="AlphaFoldDB" id="A0A1W1CDM8"/>
<dbReference type="Gene3D" id="3.40.1500.10">
    <property type="entry name" value="Coproporphyrinogen III oxidase, aerobic"/>
    <property type="match status" value="1"/>
</dbReference>
<organism evidence="7">
    <name type="scientific">hydrothermal vent metagenome</name>
    <dbReference type="NCBI Taxonomy" id="652676"/>
    <lineage>
        <taxon>unclassified sequences</taxon>
        <taxon>metagenomes</taxon>
        <taxon>ecological metagenomes</taxon>
    </lineage>
</organism>
<protein>
    <recommendedName>
        <fullName evidence="4">coproporphyrinogen oxidase</fullName>
        <ecNumber evidence="4">1.3.3.3</ecNumber>
    </recommendedName>
</protein>
<dbReference type="Pfam" id="PF01218">
    <property type="entry name" value="Coprogen_oxidas"/>
    <property type="match status" value="1"/>
</dbReference>
<evidence type="ECO:0000256" key="6">
    <source>
        <dbReference type="ARBA" id="ARBA00023244"/>
    </source>
</evidence>
<gene>
    <name evidence="7" type="ORF">MNB_SM-4-370</name>
</gene>
<dbReference type="GO" id="GO:0004109">
    <property type="term" value="F:coproporphyrinogen oxidase activity"/>
    <property type="evidence" value="ECO:0007669"/>
    <property type="project" value="UniProtKB-EC"/>
</dbReference>
<accession>A0A1W1CDM8</accession>
<dbReference type="PANTHER" id="PTHR10755">
    <property type="entry name" value="COPROPORPHYRINOGEN III OXIDASE, MITOCHONDRIAL"/>
    <property type="match status" value="1"/>
</dbReference>
<evidence type="ECO:0000256" key="2">
    <source>
        <dbReference type="ARBA" id="ARBA00010644"/>
    </source>
</evidence>
<evidence type="ECO:0000256" key="4">
    <source>
        <dbReference type="ARBA" id="ARBA00012869"/>
    </source>
</evidence>
<dbReference type="EMBL" id="FPHF01000072">
    <property type="protein sequence ID" value="SFV63938.1"/>
    <property type="molecule type" value="Genomic_DNA"/>
</dbReference>
<dbReference type="GO" id="GO:0006782">
    <property type="term" value="P:protoporphyrinogen IX biosynthetic process"/>
    <property type="evidence" value="ECO:0007669"/>
    <property type="project" value="TreeGrafter"/>
</dbReference>
<comment type="pathway">
    <text evidence="1">Porphyrin-containing compound metabolism; protoporphyrin-IX biosynthesis; protoporphyrinogen-IX from coproporphyrinogen-III (O2 route): step 1/1.</text>
</comment>
<keyword evidence="6" id="KW-0627">Porphyrin biosynthesis</keyword>
<dbReference type="PANTHER" id="PTHR10755:SF0">
    <property type="entry name" value="OXYGEN-DEPENDENT COPROPORPHYRINOGEN-III OXIDASE, MITOCHONDRIAL"/>
    <property type="match status" value="1"/>
</dbReference>
<evidence type="ECO:0000313" key="7">
    <source>
        <dbReference type="EMBL" id="SFV63938.1"/>
    </source>
</evidence>
<dbReference type="EC" id="1.3.3.3" evidence="4"/>
<reference evidence="7" key="1">
    <citation type="submission" date="2016-10" db="EMBL/GenBank/DDBJ databases">
        <authorList>
            <person name="de Groot N.N."/>
        </authorList>
    </citation>
    <scope>NUCLEOTIDE SEQUENCE</scope>
</reference>
<comment type="subunit">
    <text evidence="3">Homodimer.</text>
</comment>